<dbReference type="Proteomes" id="UP001597263">
    <property type="component" value="Unassembled WGS sequence"/>
</dbReference>
<evidence type="ECO:0000313" key="4">
    <source>
        <dbReference type="Proteomes" id="UP001597263"/>
    </source>
</evidence>
<dbReference type="PANTHER" id="PTHR35191:SF1">
    <property type="entry name" value="PROPHAGE SIDE TAIL FIBER PROTEIN HOMOLOG STFQ-RELATED"/>
    <property type="match status" value="1"/>
</dbReference>
<dbReference type="InterPro" id="IPR021251">
    <property type="entry name" value="DUF2793"/>
</dbReference>
<organism evidence="3 4">
    <name type="scientific">Pseudochrobactrum kiredjianiae</name>
    <dbReference type="NCBI Taxonomy" id="386305"/>
    <lineage>
        <taxon>Bacteria</taxon>
        <taxon>Pseudomonadati</taxon>
        <taxon>Pseudomonadota</taxon>
        <taxon>Alphaproteobacteria</taxon>
        <taxon>Hyphomicrobiales</taxon>
        <taxon>Brucellaceae</taxon>
        <taxon>Pseudochrobactrum</taxon>
    </lineage>
</organism>
<dbReference type="Pfam" id="PF10983">
    <property type="entry name" value="DUF2793"/>
    <property type="match status" value="2"/>
</dbReference>
<dbReference type="Gene3D" id="2.60.40.3940">
    <property type="match status" value="1"/>
</dbReference>
<name>A0ABW3V3S6_9HYPH</name>
<proteinExistence type="predicted"/>
<evidence type="ECO:0000259" key="2">
    <source>
        <dbReference type="Pfam" id="PF21882"/>
    </source>
</evidence>
<feature type="domain" description="Putative tail fiber protein gp53-like C-terminal" evidence="2">
    <location>
        <begin position="436"/>
        <end position="529"/>
    </location>
</feature>
<protein>
    <submittedName>
        <fullName evidence="3">DUF2793 domain-containing protein</fullName>
    </submittedName>
</protein>
<sequence>MAQNSFALMTNLGRAKEAAAIANGTAVVITHIAIGDGATVPSGGETALYHEIVRKTVSGHGTVSGAANVAYFDIFLAASEGPYTIREAGLIDQDGDLIAIARYDPPINKPIPSSGQTVEGTVRLEVAFSNVANVTIVVDPTFKVPMQRLTRLPWLPVTSMSLTVPPTSPAIGDIYLIPNGATGAWTGQAGKIAEYTTAGWGILTPPDGHGVGLPDGRVFERVNGIYIEFLASRDWVNNRKAPITQLNSLPWLPVKSMTVTAPPAATEGDLYLIPTSATGAWAGKAGQIAEWSGAAWMFKSPADGHGVSLPDGRVFERVSGAYVEKIALDTQSGKWTYADATGSSNALIVVLAPALLAYTPGLQINIKVATTNTGAATINVNGLGAKSIVDRTGTALSAGDLVAGEIVSLVYDGTRFRTIGKSEGSNQIMGSAGWIKLPGGLIMQWGSFSGTTNAYHVGGVYESSSIAVTWPMVFPNGLFQCVAGCGTDVSGNGLQEQAWFILSNKAGGTALVACRQAGAALSGFYIVFGN</sequence>
<dbReference type="Pfam" id="PF12571">
    <property type="entry name" value="Phage_tail_fib"/>
    <property type="match status" value="1"/>
</dbReference>
<feature type="domain" description="Phage tail fibre protein N-terminal" evidence="1">
    <location>
        <begin position="1"/>
        <end position="142"/>
    </location>
</feature>
<reference evidence="4" key="1">
    <citation type="journal article" date="2019" name="Int. J. Syst. Evol. Microbiol.">
        <title>The Global Catalogue of Microorganisms (GCM) 10K type strain sequencing project: providing services to taxonomists for standard genome sequencing and annotation.</title>
        <authorList>
            <consortium name="The Broad Institute Genomics Platform"/>
            <consortium name="The Broad Institute Genome Sequencing Center for Infectious Disease"/>
            <person name="Wu L."/>
            <person name="Ma J."/>
        </authorList>
    </citation>
    <scope>NUCLEOTIDE SEQUENCE [LARGE SCALE GENOMIC DNA]</scope>
    <source>
        <strain evidence="4">CCUG 49584</strain>
    </source>
</reference>
<dbReference type="RefSeq" id="WP_289388451.1">
    <property type="nucleotide sequence ID" value="NZ_JAUCBM010000012.1"/>
</dbReference>
<dbReference type="InterPro" id="IPR051934">
    <property type="entry name" value="Phage_Tail_Fiber_Structural"/>
</dbReference>
<keyword evidence="4" id="KW-1185">Reference proteome</keyword>
<evidence type="ECO:0000313" key="3">
    <source>
        <dbReference type="EMBL" id="MFD1226681.1"/>
    </source>
</evidence>
<dbReference type="EMBL" id="JBHTMA010000032">
    <property type="protein sequence ID" value="MFD1226681.1"/>
    <property type="molecule type" value="Genomic_DNA"/>
</dbReference>
<accession>A0ABW3V3S6</accession>
<dbReference type="PANTHER" id="PTHR35191">
    <property type="entry name" value="PROPHAGE SIDE TAIL FIBER PROTEIN HOMOLOG STFQ-RELATED"/>
    <property type="match status" value="1"/>
</dbReference>
<dbReference type="InterPro" id="IPR054075">
    <property type="entry name" value="Gp53-like_C"/>
</dbReference>
<evidence type="ECO:0000259" key="1">
    <source>
        <dbReference type="Pfam" id="PF12571"/>
    </source>
</evidence>
<gene>
    <name evidence="3" type="ORF">ACFQ35_05885</name>
</gene>
<comment type="caution">
    <text evidence="3">The sequence shown here is derived from an EMBL/GenBank/DDBJ whole genome shotgun (WGS) entry which is preliminary data.</text>
</comment>
<dbReference type="InterPro" id="IPR022225">
    <property type="entry name" value="Phage_tail_fibre_N"/>
</dbReference>
<dbReference type="Pfam" id="PF21882">
    <property type="entry name" value="Gp53-like_C"/>
    <property type="match status" value="1"/>
</dbReference>